<sequence>MTGFDPVINDKERVRRLVALPGVKPDRIRVLRQATVAIVGVGGLGQASAQYLAAQGIGRIRLIDPDQVALHNLSRQVLLTPADEGRLKVEAVRDALARQAPTVTVDMLPVALAADNLVPLLDGVDLILDGLDQGVPRDALNRYAVETGRPVLFAGAIGYEAQVFGVAGGQPCLACLFGSVAESVADCAVSGVLGPVVAMAGLVQAQEALKWLLGVGRPLFGRLWQWDGFSLTTRILDIPPRPDCPVCGKGDRYGL</sequence>
<dbReference type="HOGENOM" id="CLU_013325_10_4_9"/>
<dbReference type="EMBL" id="CP003179">
    <property type="protein sequence ID" value="AEW04801.1"/>
    <property type="molecule type" value="Genomic_DNA"/>
</dbReference>
<dbReference type="PANTHER" id="PTHR43267">
    <property type="entry name" value="TRNA THREONYLCARBAMOYLADENOSINE DEHYDRATASE"/>
    <property type="match status" value="1"/>
</dbReference>
<evidence type="ECO:0000259" key="1">
    <source>
        <dbReference type="Pfam" id="PF00899"/>
    </source>
</evidence>
<name>G8TVV7_SULAD</name>
<dbReference type="AlphaFoldDB" id="G8TVV7"/>
<dbReference type="PATRIC" id="fig|679936.5.peg.1367"/>
<dbReference type="Proteomes" id="UP000005439">
    <property type="component" value="Chromosome"/>
</dbReference>
<dbReference type="CDD" id="cd00757">
    <property type="entry name" value="ThiF_MoeB_HesA_family"/>
    <property type="match status" value="1"/>
</dbReference>
<evidence type="ECO:0000313" key="2">
    <source>
        <dbReference type="EMBL" id="AEW04801.1"/>
    </source>
</evidence>
<dbReference type="PANTHER" id="PTHR43267:SF1">
    <property type="entry name" value="TRNA THREONYLCARBAMOYLADENOSINE DEHYDRATASE"/>
    <property type="match status" value="1"/>
</dbReference>
<protein>
    <submittedName>
        <fullName evidence="2">(Molybdopterin synthase) sulfurylase</fullName>
    </submittedName>
</protein>
<dbReference type="InterPro" id="IPR045886">
    <property type="entry name" value="ThiF/MoeB/HesA"/>
</dbReference>
<feature type="domain" description="THIF-type NAD/FAD binding fold" evidence="1">
    <location>
        <begin position="16"/>
        <end position="246"/>
    </location>
</feature>
<dbReference type="GO" id="GO:0061503">
    <property type="term" value="F:tRNA threonylcarbamoyladenosine dehydratase"/>
    <property type="evidence" value="ECO:0007669"/>
    <property type="project" value="TreeGrafter"/>
</dbReference>
<dbReference type="STRING" id="679936.Sulac_1304"/>
<dbReference type="KEGG" id="sap:Sulac_1304"/>
<gene>
    <name evidence="2" type="ordered locus">Sulac_1304</name>
</gene>
<reference evidence="2 3" key="2">
    <citation type="journal article" date="2012" name="Stand. Genomic Sci.">
        <title>Complete genome sequence of the moderately thermophilic mineral-sulfide-oxidizing firmicute Sulfobacillus acidophilus type strain (NAL(T)).</title>
        <authorList>
            <person name="Anderson I."/>
            <person name="Chertkov O."/>
            <person name="Chen A."/>
            <person name="Saunders E."/>
            <person name="Lapidus A."/>
            <person name="Nolan M."/>
            <person name="Lucas S."/>
            <person name="Hammon N."/>
            <person name="Deshpande S."/>
            <person name="Cheng J.F."/>
            <person name="Han C."/>
            <person name="Tapia R."/>
            <person name="Goodwin L.A."/>
            <person name="Pitluck S."/>
            <person name="Liolios K."/>
            <person name="Pagani I."/>
            <person name="Ivanova N."/>
            <person name="Mikhailova N."/>
            <person name="Pati A."/>
            <person name="Palaniappan K."/>
            <person name="Land M."/>
            <person name="Pan C."/>
            <person name="Rohde M."/>
            <person name="Pukall R."/>
            <person name="Goker M."/>
            <person name="Detter J.C."/>
            <person name="Woyke T."/>
            <person name="Bristow J."/>
            <person name="Eisen J.A."/>
            <person name="Markowitz V."/>
            <person name="Hugenholtz P."/>
            <person name="Kyrpides N.C."/>
            <person name="Klenk H.P."/>
            <person name="Mavromatis K."/>
        </authorList>
    </citation>
    <scope>NUCLEOTIDE SEQUENCE [LARGE SCALE GENOMIC DNA]</scope>
    <source>
        <strain evidence="3">ATCC 700253 / DSM 10332 / NAL</strain>
    </source>
</reference>
<dbReference type="GO" id="GO:0061504">
    <property type="term" value="P:cyclic threonylcarbamoyladenosine biosynthetic process"/>
    <property type="evidence" value="ECO:0007669"/>
    <property type="project" value="TreeGrafter"/>
</dbReference>
<dbReference type="InterPro" id="IPR000594">
    <property type="entry name" value="ThiF_NAD_FAD-bd"/>
</dbReference>
<dbReference type="Gene3D" id="3.40.50.720">
    <property type="entry name" value="NAD(P)-binding Rossmann-like Domain"/>
    <property type="match status" value="1"/>
</dbReference>
<keyword evidence="3" id="KW-1185">Reference proteome</keyword>
<proteinExistence type="predicted"/>
<dbReference type="SUPFAM" id="SSF69572">
    <property type="entry name" value="Activating enzymes of the ubiquitin-like proteins"/>
    <property type="match status" value="1"/>
</dbReference>
<dbReference type="Pfam" id="PF00899">
    <property type="entry name" value="ThiF"/>
    <property type="match status" value="1"/>
</dbReference>
<organism evidence="2 3">
    <name type="scientific">Sulfobacillus acidophilus (strain ATCC 700253 / DSM 10332 / NAL)</name>
    <dbReference type="NCBI Taxonomy" id="679936"/>
    <lineage>
        <taxon>Bacteria</taxon>
        <taxon>Bacillati</taxon>
        <taxon>Bacillota</taxon>
        <taxon>Clostridia</taxon>
        <taxon>Eubacteriales</taxon>
        <taxon>Clostridiales Family XVII. Incertae Sedis</taxon>
        <taxon>Sulfobacillus</taxon>
    </lineage>
</organism>
<dbReference type="GO" id="GO:0008641">
    <property type="term" value="F:ubiquitin-like modifier activating enzyme activity"/>
    <property type="evidence" value="ECO:0007669"/>
    <property type="project" value="InterPro"/>
</dbReference>
<dbReference type="InterPro" id="IPR035985">
    <property type="entry name" value="Ubiquitin-activating_enz"/>
</dbReference>
<evidence type="ECO:0000313" key="3">
    <source>
        <dbReference type="Proteomes" id="UP000005439"/>
    </source>
</evidence>
<reference evidence="3" key="1">
    <citation type="submission" date="2011-12" db="EMBL/GenBank/DDBJ databases">
        <title>The complete genome of chromosome of Sulfobacillus acidophilus DSM 10332.</title>
        <authorList>
            <person name="Lucas S."/>
            <person name="Han J."/>
            <person name="Lapidus A."/>
            <person name="Bruce D."/>
            <person name="Goodwin L."/>
            <person name="Pitluck S."/>
            <person name="Peters L."/>
            <person name="Kyrpides N."/>
            <person name="Mavromatis K."/>
            <person name="Ivanova N."/>
            <person name="Mikhailova N."/>
            <person name="Chertkov O."/>
            <person name="Saunders E."/>
            <person name="Detter J.C."/>
            <person name="Tapia R."/>
            <person name="Han C."/>
            <person name="Land M."/>
            <person name="Hauser L."/>
            <person name="Markowitz V."/>
            <person name="Cheng J.-F."/>
            <person name="Hugenholtz P."/>
            <person name="Woyke T."/>
            <person name="Wu D."/>
            <person name="Pukall R."/>
            <person name="Gehrich-Schroeter G."/>
            <person name="Schneider S."/>
            <person name="Klenk H.-P."/>
            <person name="Eisen J.A."/>
        </authorList>
    </citation>
    <scope>NUCLEOTIDE SEQUENCE [LARGE SCALE GENOMIC DNA]</scope>
    <source>
        <strain evidence="3">ATCC 700253 / DSM 10332 / NAL</strain>
    </source>
</reference>
<accession>G8TVV7</accession>